<dbReference type="EMBL" id="JAADYS010002040">
    <property type="protein sequence ID" value="KAF4460013.1"/>
    <property type="molecule type" value="Genomic_DNA"/>
</dbReference>
<feature type="repeat" description="ANK" evidence="3">
    <location>
        <begin position="1198"/>
        <end position="1226"/>
    </location>
</feature>
<keyword evidence="6" id="KW-1185">Reference proteome</keyword>
<dbReference type="InterPro" id="IPR027417">
    <property type="entry name" value="P-loop_NTPase"/>
</dbReference>
<dbReference type="InterPro" id="IPR051165">
    <property type="entry name" value="Multifunctional_ANK_Repeat"/>
</dbReference>
<dbReference type="SMART" id="SM00248">
    <property type="entry name" value="ANK"/>
    <property type="match status" value="19"/>
</dbReference>
<feature type="repeat" description="ANK" evidence="3">
    <location>
        <begin position="913"/>
        <end position="953"/>
    </location>
</feature>
<dbReference type="Pfam" id="PF12796">
    <property type="entry name" value="Ank_2"/>
    <property type="match status" value="2"/>
</dbReference>
<dbReference type="OrthoDB" id="21416at2759"/>
<comment type="caution">
    <text evidence="5">The sequence shown here is derived from an EMBL/GenBank/DDBJ whole genome shotgun (WGS) entry which is preliminary data.</text>
</comment>
<dbReference type="SUPFAM" id="SSF52540">
    <property type="entry name" value="P-loop containing nucleoside triphosphate hydrolases"/>
    <property type="match status" value="1"/>
</dbReference>
<feature type="repeat" description="ANK" evidence="3">
    <location>
        <begin position="1761"/>
        <end position="1794"/>
    </location>
</feature>
<dbReference type="PROSITE" id="PS50297">
    <property type="entry name" value="ANK_REP_REGION"/>
    <property type="match status" value="4"/>
</dbReference>
<evidence type="ECO:0000256" key="1">
    <source>
        <dbReference type="ARBA" id="ARBA00022737"/>
    </source>
</evidence>
<dbReference type="Gene3D" id="3.40.50.300">
    <property type="entry name" value="P-loop containing nucleotide triphosphate hydrolases"/>
    <property type="match status" value="1"/>
</dbReference>
<keyword evidence="2 3" id="KW-0040">ANK repeat</keyword>
<dbReference type="Gene3D" id="1.25.40.20">
    <property type="entry name" value="Ankyrin repeat-containing domain"/>
    <property type="match status" value="7"/>
</dbReference>
<accession>A0A8H4L1Y3</accession>
<dbReference type="Pfam" id="PF24883">
    <property type="entry name" value="NPHP3_N"/>
    <property type="match status" value="1"/>
</dbReference>
<name>A0A8H4L1Y3_9HYPO</name>
<feature type="repeat" description="ANK" evidence="3">
    <location>
        <begin position="691"/>
        <end position="723"/>
    </location>
</feature>
<organism evidence="5 6">
    <name type="scientific">Fusarium albosuccineum</name>
    <dbReference type="NCBI Taxonomy" id="1237068"/>
    <lineage>
        <taxon>Eukaryota</taxon>
        <taxon>Fungi</taxon>
        <taxon>Dikarya</taxon>
        <taxon>Ascomycota</taxon>
        <taxon>Pezizomycotina</taxon>
        <taxon>Sordariomycetes</taxon>
        <taxon>Hypocreomycetidae</taxon>
        <taxon>Hypocreales</taxon>
        <taxon>Nectriaceae</taxon>
        <taxon>Fusarium</taxon>
        <taxon>Fusarium decemcellulare species complex</taxon>
    </lineage>
</organism>
<feature type="domain" description="NACHT" evidence="4">
    <location>
        <begin position="96"/>
        <end position="240"/>
    </location>
</feature>
<evidence type="ECO:0000313" key="6">
    <source>
        <dbReference type="Proteomes" id="UP000554235"/>
    </source>
</evidence>
<dbReference type="InterPro" id="IPR002110">
    <property type="entry name" value="Ankyrin_rpt"/>
</dbReference>
<dbReference type="InterPro" id="IPR007111">
    <property type="entry name" value="NACHT_NTPase"/>
</dbReference>
<dbReference type="Pfam" id="PF00023">
    <property type="entry name" value="Ank"/>
    <property type="match status" value="1"/>
</dbReference>
<evidence type="ECO:0000259" key="4">
    <source>
        <dbReference type="PROSITE" id="PS50837"/>
    </source>
</evidence>
<proteinExistence type="predicted"/>
<dbReference type="SUPFAM" id="SSF48403">
    <property type="entry name" value="Ankyrin repeat"/>
    <property type="match status" value="6"/>
</dbReference>
<dbReference type="PROSITE" id="PS50837">
    <property type="entry name" value="NACHT"/>
    <property type="match status" value="1"/>
</dbReference>
<evidence type="ECO:0000313" key="5">
    <source>
        <dbReference type="EMBL" id="KAF4460013.1"/>
    </source>
</evidence>
<dbReference type="InterPro" id="IPR056884">
    <property type="entry name" value="NPHP3-like_N"/>
</dbReference>
<evidence type="ECO:0000256" key="3">
    <source>
        <dbReference type="PROSITE-ProRule" id="PRU00023"/>
    </source>
</evidence>
<feature type="repeat" description="ANK" evidence="3">
    <location>
        <begin position="592"/>
        <end position="624"/>
    </location>
</feature>
<dbReference type="InterPro" id="IPR036770">
    <property type="entry name" value="Ankyrin_rpt-contain_sf"/>
</dbReference>
<dbReference type="Proteomes" id="UP000554235">
    <property type="component" value="Unassembled WGS sequence"/>
</dbReference>
<evidence type="ECO:0000256" key="2">
    <source>
        <dbReference type="ARBA" id="ARBA00023043"/>
    </source>
</evidence>
<feature type="repeat" description="ANK" evidence="3">
    <location>
        <begin position="559"/>
        <end position="591"/>
    </location>
</feature>
<reference evidence="5 6" key="1">
    <citation type="submission" date="2020-01" db="EMBL/GenBank/DDBJ databases">
        <title>Identification and distribution of gene clusters putatively required for synthesis of sphingolipid metabolism inhibitors in phylogenetically diverse species of the filamentous fungus Fusarium.</title>
        <authorList>
            <person name="Kim H.-S."/>
            <person name="Busman M."/>
            <person name="Brown D.W."/>
            <person name="Divon H."/>
            <person name="Uhlig S."/>
            <person name="Proctor R.H."/>
        </authorList>
    </citation>
    <scope>NUCLEOTIDE SEQUENCE [LARGE SCALE GENOMIC DNA]</scope>
    <source>
        <strain evidence="5 6">NRRL 20459</strain>
    </source>
</reference>
<dbReference type="PANTHER" id="PTHR24123">
    <property type="entry name" value="ANKYRIN REPEAT-CONTAINING"/>
    <property type="match status" value="1"/>
</dbReference>
<dbReference type="PANTHER" id="PTHR24123:SF33">
    <property type="entry name" value="PROTEIN HOS4"/>
    <property type="match status" value="1"/>
</dbReference>
<sequence length="1837" mass="203482">MNISHDDAEFSSDNSAELEHDTVLIGRADIIDFNPDNILPEAAAVLNDITNWLRPTEYTRDGSEYRKHLSLRLRGTGDWVYSSAAYQQWHAEPDARILWVRGAPGSGKSVLTTSVIEKLSREECPVLYFFFRHTITANHNAKAAVRDWLAQVLKFSPPLQAELKKYMTKANDKILGVEELSLANLFRLLHTALSHLPKVYILVDALDEMDQEELEIFSQDLYELAECQPVQVKLFMTSRPVAVIEKIARTVKVLDIGLDKERVAPDITAYILHRLCSSSIPAESHSHVANTIMERCDGLFLYARLALDHVFKRPDQYLADSLRSIPTSLSVMYSNILNEQSNRDYIPVGLQQLILELVTHATRPLRLLEISDLINVTQDIQDLASSKDLIRSACGPLLQIVADETVHVGHHSLTEYLNGTTRDIGQSVYPVFEPGPTHNRLALLCMAYLQAGCLDGVIIPKKGERPVYQALPPFTRYAASNWHVHARRVVLAGHDQSEMNRKARTMLVGENLEKLGFLGGASKTCGFTPIGLATFFKLTSLAREVLDHAEDHAEGSEDAKERSLRYAVVEGDETLTNLLLEYGADAKAYNERGWSALHLAVDNKRHQIVKRLLNAGVDAFLPSGKDRVMGAENMAFGVYPGDVGMASIFLPYLDTAERANWALGLVVTCGRQDILQPLLTHSLVDVNCKFHSQTPLYIACEEHDADSIDLLLKAGADPNIVNGFGPNVLYALTRPGFTRPVPFPRIRTHYTVKRNDEANTKRCFKLVLDAGARADQHTSGSFTPLHFPRSATVVECLLDAGVDPNVTNKFGNTMMDNTTDPDILKILESRGYRKATSQLKSVAPLLTALACLELKGEEAFSLLENGADVSVVDEKGNGALHNLVANKELGERGHLLLEQLHAKGADANLKNHQGQTPLHSWLSNFSSQCKRKEAEKVLDQLLAAGADVNTNNEKGQPALFQIMEIKGHFLYPDAKIKFCQKMLAAGASLDATNSEGRNLLHCMIQPEHSSLDLIRFLVSCGMDPHQADTKGNTLWHLAVPGLVGIHHGTALIKELEKLGVDPLSTSHDGETPLHVAVKWNPTAFCSQNCECNSRFTRSYSPYSPSVFDYFLGLYHDIDIVDKGDVTPLHLASTVSEYLTRRLLELGADPRKKTREGLTPLHLALRSKQTNTLGLLLAWLKAKVSDETTLKLVNGHDCQGRSPLYYGCASGCVETVKLLLDAGAVVDTDVFTGSAWQGCGMMRAKEDLKLVFGRSKKFGSVNKRLDEIVNILVADGFASGVRYIDQAISLSIENKPDHATECLLRTRQQLDQQEEYQIDNETSARLSQRKEIPQLSEIPGPPRRKELVPVLMARRQYALAATKIRENLSNGELPARISMFNYGILHYLVAGGFADMLDQVASPEAVDAKTTRDKAPLLITACRRKDWNMDVVRLLIEKKGTDPNVRGLEELSTRDGPTALHILVRGGHWWQINQALPYLVSMGADLEARAGYGMTPLRAALEVVEGPKFSRKAVESLLQLGADPNAADCWYQTCLSRAIDNMDVYHLLVGHGAIVDPAVMMRVIDSRNLTLLQAILASGVDPNMPKHPDTPGNRLQRIDHDPSRSIEEYPLKLLSKQAIDDKRDQKATEEMLRLLLDYGANPSARYDTTTVMHRLIRDTRLVHAHILGKTKFLDILLHSSSLDIEARNSSGMTLLLSRCSTGGGLIQQLLKAGSDIRAKDDHGRTALHILVASKSNFSKRKNSDINCIFTAAPELVHAVDNEGRTPLHVALQADMNHMHIYELTEAGVDIQASVTSTANTPLHLLFRQTWIISADGDVKMENDCHDDPDPVVGDAVWT</sequence>
<feature type="repeat" description="ANK" evidence="3">
    <location>
        <begin position="1454"/>
        <end position="1490"/>
    </location>
</feature>
<gene>
    <name evidence="5" type="ORF">FALBO_13215</name>
</gene>
<keyword evidence="1" id="KW-0677">Repeat</keyword>
<protein>
    <submittedName>
        <fullName evidence="5">Ankyrin</fullName>
    </submittedName>
</protein>
<dbReference type="PROSITE" id="PS50088">
    <property type="entry name" value="ANK_REPEAT"/>
    <property type="match status" value="7"/>
</dbReference>